<evidence type="ECO:0000256" key="3">
    <source>
        <dbReference type="ARBA" id="ARBA00022729"/>
    </source>
</evidence>
<comment type="function">
    <text evidence="4">Involved in the system for phosphate transport across the cytoplasmic membrane.</text>
</comment>
<dbReference type="CDD" id="cd13654">
    <property type="entry name" value="PBP2_phosphate_like_2"/>
    <property type="match status" value="1"/>
</dbReference>
<evidence type="ECO:0000313" key="6">
    <source>
        <dbReference type="EMBL" id="OPF19480.1"/>
    </source>
</evidence>
<feature type="chain" id="PRO_5027160020" description="Phosphate-binding protein" evidence="4">
    <location>
        <begin position="21"/>
        <end position="332"/>
    </location>
</feature>
<dbReference type="AlphaFoldDB" id="A0A1V4BXR4"/>
<dbReference type="InterPro" id="IPR024370">
    <property type="entry name" value="PBP_domain"/>
</dbReference>
<sequence>MKFSHYFFLISLLMASNLIAGCGRPADSAEKEAPVSIDGGAVGFALSLAVAEEYQRIHPDARVSVATSGTGGGFSKFCAGNLDIAGASRVIRKEEIEKCRENGVEFLELPMAIDGLAVIVNKKNQFAKCLTIKELDQMWNTKAEGRITSWKQINPKFPDERLLLFAPPSDTGTFDYFTQAITGKRRNSRTDFTPNRNQNALVQGVIGNPSALAYLGISFYMQNQDRLNLVAIENNEGKCVKPVPIDNVLRNVYNPLSRPLFIYVNKNNLKTNPSLEKFVRFYLENSWKWVDGVGYVALPDEAYVKTLRKFERGETGSKFGKAKPGEPITNFI</sequence>
<dbReference type="PANTHER" id="PTHR30570:SF1">
    <property type="entry name" value="PHOSPHATE-BINDING PROTEIN PSTS"/>
    <property type="match status" value="1"/>
</dbReference>
<dbReference type="EMBL" id="MVGR01000003">
    <property type="protein sequence ID" value="OPF19480.1"/>
    <property type="molecule type" value="Genomic_DNA"/>
</dbReference>
<reference evidence="6 7" key="1">
    <citation type="submission" date="2017-02" db="EMBL/GenBank/DDBJ databases">
        <title>Genome sequence of Microcystis aeruginosa KW.</title>
        <authorList>
            <person name="Oh H.-M."/>
            <person name="Ahn C.-Y."/>
            <person name="Jeong H."/>
            <person name="Srivastava A."/>
            <person name="Lee H.-G."/>
            <person name="Kang S.-R."/>
        </authorList>
    </citation>
    <scope>NUCLEOTIDE SEQUENCE [LARGE SCALE GENOMIC DNA]</scope>
    <source>
        <strain evidence="6 7">KW</strain>
    </source>
</reference>
<dbReference type="SUPFAM" id="SSF53850">
    <property type="entry name" value="Periplasmic binding protein-like II"/>
    <property type="match status" value="1"/>
</dbReference>
<dbReference type="InterPro" id="IPR011862">
    <property type="entry name" value="Phos-bd"/>
</dbReference>
<keyword evidence="3 4" id="KW-0732">Signal</keyword>
<dbReference type="GO" id="GO:0006817">
    <property type="term" value="P:phosphate ion transport"/>
    <property type="evidence" value="ECO:0007669"/>
    <property type="project" value="UniProtKB-UniRule"/>
</dbReference>
<evidence type="ECO:0000256" key="2">
    <source>
        <dbReference type="ARBA" id="ARBA00022448"/>
    </source>
</evidence>
<evidence type="ECO:0000256" key="4">
    <source>
        <dbReference type="RuleBase" id="RU367119"/>
    </source>
</evidence>
<protein>
    <recommendedName>
        <fullName evidence="4">Phosphate-binding protein</fullName>
    </recommendedName>
</protein>
<dbReference type="PROSITE" id="PS51257">
    <property type="entry name" value="PROKAR_LIPOPROTEIN"/>
    <property type="match status" value="1"/>
</dbReference>
<comment type="similarity">
    <text evidence="1 4">Belongs to the PstS family.</text>
</comment>
<feature type="signal peptide" evidence="4">
    <location>
        <begin position="1"/>
        <end position="20"/>
    </location>
</feature>
<comment type="caution">
    <text evidence="6">The sequence shown here is derived from an EMBL/GenBank/DDBJ whole genome shotgun (WGS) entry which is preliminary data.</text>
</comment>
<dbReference type="Pfam" id="PF12849">
    <property type="entry name" value="PBP_like_2"/>
    <property type="match status" value="1"/>
</dbReference>
<dbReference type="GO" id="GO:0042301">
    <property type="term" value="F:phosphate ion binding"/>
    <property type="evidence" value="ECO:0007669"/>
    <property type="project" value="UniProtKB-UniRule"/>
</dbReference>
<evidence type="ECO:0000313" key="7">
    <source>
        <dbReference type="Proteomes" id="UP000189835"/>
    </source>
</evidence>
<gene>
    <name evidence="6" type="ORF">B1L04_09280</name>
</gene>
<dbReference type="Gene3D" id="3.40.190.10">
    <property type="entry name" value="Periplasmic binding protein-like II"/>
    <property type="match status" value="2"/>
</dbReference>
<organism evidence="6 7">
    <name type="scientific">Microcystis aeruginosa KW</name>
    <dbReference type="NCBI Taxonomy" id="1960155"/>
    <lineage>
        <taxon>Bacteria</taxon>
        <taxon>Bacillati</taxon>
        <taxon>Cyanobacteriota</taxon>
        <taxon>Cyanophyceae</taxon>
        <taxon>Oscillatoriophycideae</taxon>
        <taxon>Chroococcales</taxon>
        <taxon>Microcystaceae</taxon>
        <taxon>Microcystis</taxon>
    </lineage>
</organism>
<keyword evidence="4" id="KW-0592">Phosphate transport</keyword>
<evidence type="ECO:0000259" key="5">
    <source>
        <dbReference type="Pfam" id="PF12849"/>
    </source>
</evidence>
<proteinExistence type="inferred from homology"/>
<dbReference type="PANTHER" id="PTHR30570">
    <property type="entry name" value="PERIPLASMIC PHOSPHATE BINDING COMPONENT OF PHOSPHATE ABC TRANSPORTER"/>
    <property type="match status" value="1"/>
</dbReference>
<name>A0A1V4BXR4_MICAE</name>
<dbReference type="Proteomes" id="UP000189835">
    <property type="component" value="Unassembled WGS sequence"/>
</dbReference>
<dbReference type="RefSeq" id="WP_079206783.1">
    <property type="nucleotide sequence ID" value="NZ_MVGR01000003.1"/>
</dbReference>
<dbReference type="NCBIfam" id="TIGR02136">
    <property type="entry name" value="ptsS_2"/>
    <property type="match status" value="1"/>
</dbReference>
<keyword evidence="2 4" id="KW-0813">Transport</keyword>
<evidence type="ECO:0000256" key="1">
    <source>
        <dbReference type="ARBA" id="ARBA00008725"/>
    </source>
</evidence>
<accession>A0A1V4BXR4</accession>
<feature type="domain" description="PBP" evidence="5">
    <location>
        <begin position="34"/>
        <end position="284"/>
    </location>
</feature>
<dbReference type="InterPro" id="IPR050811">
    <property type="entry name" value="Phosphate_ABC_transporter"/>
</dbReference>